<name>A0AAQ3WEB0_PASNO</name>
<evidence type="ECO:0000313" key="9">
    <source>
        <dbReference type="EMBL" id="WVZ58806.1"/>
    </source>
</evidence>
<evidence type="ECO:0000259" key="8">
    <source>
        <dbReference type="PROSITE" id="PS51456"/>
    </source>
</evidence>
<dbReference type="GO" id="GO:0016020">
    <property type="term" value="C:membrane"/>
    <property type="evidence" value="ECO:0007669"/>
    <property type="project" value="TreeGrafter"/>
</dbReference>
<evidence type="ECO:0000256" key="4">
    <source>
        <dbReference type="ARBA" id="ARBA00023123"/>
    </source>
</evidence>
<accession>A0AAQ3WEB0</accession>
<dbReference type="Gene3D" id="3.40.850.10">
    <property type="entry name" value="Kinesin motor domain"/>
    <property type="match status" value="2"/>
</dbReference>
<organism evidence="9 10">
    <name type="scientific">Paspalum notatum var. saurae</name>
    <dbReference type="NCBI Taxonomy" id="547442"/>
    <lineage>
        <taxon>Eukaryota</taxon>
        <taxon>Viridiplantae</taxon>
        <taxon>Streptophyta</taxon>
        <taxon>Embryophyta</taxon>
        <taxon>Tracheophyta</taxon>
        <taxon>Spermatophyta</taxon>
        <taxon>Magnoliopsida</taxon>
        <taxon>Liliopsida</taxon>
        <taxon>Poales</taxon>
        <taxon>Poaceae</taxon>
        <taxon>PACMAD clade</taxon>
        <taxon>Panicoideae</taxon>
        <taxon>Andropogonodae</taxon>
        <taxon>Paspaleae</taxon>
        <taxon>Paspalinae</taxon>
        <taxon>Paspalum</taxon>
    </lineage>
</organism>
<feature type="domain" description="Myosin motor" evidence="8">
    <location>
        <begin position="84"/>
        <end position="725"/>
    </location>
</feature>
<dbReference type="PROSITE" id="PS51456">
    <property type="entry name" value="MYOSIN_MOTOR"/>
    <property type="match status" value="1"/>
</dbReference>
<feature type="region of interest" description="Actin-binding" evidence="7">
    <location>
        <begin position="606"/>
        <end position="628"/>
    </location>
</feature>
<dbReference type="GO" id="GO:0005737">
    <property type="term" value="C:cytoplasm"/>
    <property type="evidence" value="ECO:0007669"/>
    <property type="project" value="TreeGrafter"/>
</dbReference>
<dbReference type="GO" id="GO:0051015">
    <property type="term" value="F:actin filament binding"/>
    <property type="evidence" value="ECO:0007669"/>
    <property type="project" value="TreeGrafter"/>
</dbReference>
<evidence type="ECO:0000256" key="3">
    <source>
        <dbReference type="ARBA" id="ARBA00022840"/>
    </source>
</evidence>
<evidence type="ECO:0000313" key="10">
    <source>
        <dbReference type="Proteomes" id="UP001341281"/>
    </source>
</evidence>
<keyword evidence="3 7" id="KW-0067">ATP-binding</keyword>
<dbReference type="Proteomes" id="UP001341281">
    <property type="component" value="Chromosome 02"/>
</dbReference>
<reference evidence="9 10" key="1">
    <citation type="submission" date="2024-02" db="EMBL/GenBank/DDBJ databases">
        <title>High-quality chromosome-scale genome assembly of Pensacola bahiagrass (Paspalum notatum Flugge var. saurae).</title>
        <authorList>
            <person name="Vega J.M."/>
            <person name="Podio M."/>
            <person name="Orjuela J."/>
            <person name="Siena L.A."/>
            <person name="Pessino S.C."/>
            <person name="Combes M.C."/>
            <person name="Mariac C."/>
            <person name="Albertini E."/>
            <person name="Pupilli F."/>
            <person name="Ortiz J.P.A."/>
            <person name="Leblanc O."/>
        </authorList>
    </citation>
    <scope>NUCLEOTIDE SEQUENCE [LARGE SCALE GENOMIC DNA]</scope>
    <source>
        <strain evidence="9">R1</strain>
        <tissue evidence="9">Leaf</tissue>
    </source>
</reference>
<dbReference type="Gene3D" id="1.20.5.4820">
    <property type="match status" value="1"/>
</dbReference>
<keyword evidence="1" id="KW-0677">Repeat</keyword>
<keyword evidence="2 7" id="KW-0547">Nucleotide-binding</keyword>
<feature type="binding site" evidence="7">
    <location>
        <begin position="178"/>
        <end position="185"/>
    </location>
    <ligand>
        <name>ATP</name>
        <dbReference type="ChEBI" id="CHEBI:30616"/>
    </ligand>
</feature>
<dbReference type="PANTHER" id="PTHR13140">
    <property type="entry name" value="MYOSIN"/>
    <property type="match status" value="1"/>
</dbReference>
<keyword evidence="6 7" id="KW-0009">Actin-binding</keyword>
<dbReference type="GO" id="GO:0030048">
    <property type="term" value="P:actin filament-based movement"/>
    <property type="evidence" value="ECO:0007669"/>
    <property type="project" value="UniProtKB-ARBA"/>
</dbReference>
<dbReference type="FunFam" id="1.10.10.820:FF:000001">
    <property type="entry name" value="Myosin heavy chain"/>
    <property type="match status" value="1"/>
</dbReference>
<dbReference type="CDD" id="cd01384">
    <property type="entry name" value="MYSc_Myo11"/>
    <property type="match status" value="1"/>
</dbReference>
<dbReference type="Gene3D" id="1.10.10.820">
    <property type="match status" value="1"/>
</dbReference>
<comment type="similarity">
    <text evidence="7">Belongs to the TRAFAC class myosin-kinesin ATPase superfamily. Myosin family.</text>
</comment>
<protein>
    <recommendedName>
        <fullName evidence="8">Myosin motor domain-containing protein</fullName>
    </recommendedName>
</protein>
<evidence type="ECO:0000256" key="1">
    <source>
        <dbReference type="ARBA" id="ARBA00022737"/>
    </source>
</evidence>
<dbReference type="GO" id="GO:0005524">
    <property type="term" value="F:ATP binding"/>
    <property type="evidence" value="ECO:0007669"/>
    <property type="project" value="UniProtKB-UniRule"/>
</dbReference>
<dbReference type="PANTHER" id="PTHR13140:SF755">
    <property type="entry name" value="OS10G0395150 PROTEIN"/>
    <property type="match status" value="1"/>
</dbReference>
<dbReference type="InterPro" id="IPR036018">
    <property type="entry name" value="MYSc_Myo11"/>
</dbReference>
<dbReference type="InterPro" id="IPR001609">
    <property type="entry name" value="Myosin_head_motor_dom-like"/>
</dbReference>
<proteinExistence type="inferred from homology"/>
<evidence type="ECO:0000256" key="6">
    <source>
        <dbReference type="ARBA" id="ARBA00023203"/>
    </source>
</evidence>
<dbReference type="PROSITE" id="PS50096">
    <property type="entry name" value="IQ"/>
    <property type="match status" value="1"/>
</dbReference>
<dbReference type="Gene3D" id="1.20.58.530">
    <property type="match status" value="2"/>
</dbReference>
<evidence type="ECO:0000256" key="5">
    <source>
        <dbReference type="ARBA" id="ARBA00023175"/>
    </source>
</evidence>
<evidence type="ECO:0000256" key="2">
    <source>
        <dbReference type="ARBA" id="ARBA00022741"/>
    </source>
</evidence>
<dbReference type="SUPFAM" id="SSF52540">
    <property type="entry name" value="P-loop containing nucleoside triphosphate hydrolases"/>
    <property type="match status" value="1"/>
</dbReference>
<dbReference type="EMBL" id="CP144746">
    <property type="protein sequence ID" value="WVZ58806.1"/>
    <property type="molecule type" value="Genomic_DNA"/>
</dbReference>
<dbReference type="Pfam" id="PF00063">
    <property type="entry name" value="Myosin_head"/>
    <property type="match status" value="2"/>
</dbReference>
<evidence type="ECO:0000256" key="7">
    <source>
        <dbReference type="PROSITE-ProRule" id="PRU00782"/>
    </source>
</evidence>
<dbReference type="GO" id="GO:0007015">
    <property type="term" value="P:actin filament organization"/>
    <property type="evidence" value="ECO:0007669"/>
    <property type="project" value="TreeGrafter"/>
</dbReference>
<dbReference type="InterPro" id="IPR036961">
    <property type="entry name" value="Kinesin_motor_dom_sf"/>
</dbReference>
<dbReference type="InterPro" id="IPR027417">
    <property type="entry name" value="P-loop_NTPase"/>
</dbReference>
<dbReference type="AlphaFoldDB" id="A0AAQ3WEB0"/>
<dbReference type="PRINTS" id="PR00193">
    <property type="entry name" value="MYOSINHEAVY"/>
</dbReference>
<dbReference type="GO" id="GO:0016459">
    <property type="term" value="C:myosin complex"/>
    <property type="evidence" value="ECO:0007669"/>
    <property type="project" value="UniProtKB-KW"/>
</dbReference>
<dbReference type="GO" id="GO:0000146">
    <property type="term" value="F:microfilament motor activity"/>
    <property type="evidence" value="ECO:0007669"/>
    <property type="project" value="TreeGrafter"/>
</dbReference>
<gene>
    <name evidence="9" type="ORF">U9M48_009035</name>
</gene>
<keyword evidence="4 7" id="KW-0518">Myosin</keyword>
<dbReference type="SMART" id="SM00242">
    <property type="entry name" value="MYSc"/>
    <property type="match status" value="1"/>
</dbReference>
<keyword evidence="10" id="KW-1185">Reference proteome</keyword>
<keyword evidence="5 7" id="KW-0505">Motor protein</keyword>
<sequence length="798" mass="90491">MLDDATMIFRPGTAVWVEHPDLAWAEAEVVSSPATPSSPSSVNIVLSTGVKQTLWLVGLANSPCEQAVVDGRKVLPRDTEADLGGVDDMTKLVYLHEPGVLCNLARRYTLNEIYTYTGRILIAINPFAKLPHMYDMHMMEQYRGVQFGELSPHVFAVADASYRAMVSENRSQSILVSGESGAGKTETTKLIMRYLTFVGGRATGDIRSVEQQVLESNPLLEAFGNARTVRNDNSSRFGKFVEIQFDKSGRISGAAVRTYLLERSRVVQISEAERNYHCFYQLCASGQDADKYKLAHPRNFNYLNQSHVYELEGVSEAEQYLKTRRAMDIVGICFSDQEAIFRTVAATLHLGNIDFSPGKEFDSSVIKDEKCKFHLQMAADLLMVDASLLLSTLCYRTIKTPEGNIIKAVDSSAAIIGRDTLAKTVYARLFDWLVDNINKSIGQDMESRSQIGVLDIYGFECFKYNSFEQLCINFANEKLQQHFNKHVFKMEQEEYKMEEINWSYIEFVDNQDILDLIEKNLRAHPRLEKPKLSKTDFSLSHFAGKVTYQTDLFLEKNRDYVIAEHQNLLSSSKCSFLSGLFASHQDDPSKSSYKFSSVASRFKQQLQALMETLSSTEPHYIRCIKPNSLNHPQKFENGSVLQQLRSGGVLEAIRISLAGYPTRRTYSEFINRFGLLVPEHMDERFEERSLTQRILKQQNLANFQLGRTKVFLRAGQIAVLDSRRGEILDNASRTVQGHFRTFIARKKFLSTMKASISMQIYCRGELRVISLSKKEGVQRRGIKPTPNTKSLYRCATTQ</sequence>
<dbReference type="Gene3D" id="1.20.120.720">
    <property type="entry name" value="Myosin VI head, motor domain, U50 subdomain"/>
    <property type="match status" value="2"/>
</dbReference>